<evidence type="ECO:0000313" key="1">
    <source>
        <dbReference type="EMBL" id="JAP45079.1"/>
    </source>
</evidence>
<proteinExistence type="predicted"/>
<feature type="non-terminal residue" evidence="1">
    <location>
        <position position="1"/>
    </location>
</feature>
<reference evidence="1" key="1">
    <citation type="submission" date="2016-01" db="EMBL/GenBank/DDBJ databases">
        <title>Reference transcriptome for the parasite Schistocephalus solidus: insights into the molecular evolution of parasitism.</title>
        <authorList>
            <person name="Hebert F.O."/>
            <person name="Grambauer S."/>
            <person name="Barber I."/>
            <person name="Landry C.R."/>
            <person name="Aubin-Horth N."/>
        </authorList>
    </citation>
    <scope>NUCLEOTIDE SEQUENCE</scope>
</reference>
<dbReference type="AlphaFoldDB" id="A0A0X3NZJ7"/>
<accession>A0A0X3NZJ7</accession>
<gene>
    <name evidence="1" type="ORF">TR119926</name>
</gene>
<organism evidence="1">
    <name type="scientific">Schistocephalus solidus</name>
    <name type="common">Tapeworm</name>
    <dbReference type="NCBI Taxonomy" id="70667"/>
    <lineage>
        <taxon>Eukaryota</taxon>
        <taxon>Metazoa</taxon>
        <taxon>Spiralia</taxon>
        <taxon>Lophotrochozoa</taxon>
        <taxon>Platyhelminthes</taxon>
        <taxon>Cestoda</taxon>
        <taxon>Eucestoda</taxon>
        <taxon>Diphyllobothriidea</taxon>
        <taxon>Diphyllobothriidae</taxon>
        <taxon>Schistocephalus</taxon>
    </lineage>
</organism>
<protein>
    <submittedName>
        <fullName evidence="1">Uncharacterized protein</fullName>
    </submittedName>
</protein>
<sequence length="127" mass="14363">LVARRSGRHKGKFNIKTYNNGKTGESTIENEIYLQVFEIEELVLRRSYKTIGLPFKNIGVIKKMKAIPVYLFSIGRCLGSRGNCKSTLTHTKGCSRYKLGLTTEVTKPLTCVPESCLNPLYEIEMMV</sequence>
<name>A0A0X3NZJ7_SCHSO</name>
<dbReference type="EMBL" id="GEEE01018146">
    <property type="protein sequence ID" value="JAP45079.1"/>
    <property type="molecule type" value="Transcribed_RNA"/>
</dbReference>